<gene>
    <name evidence="7" type="ORF">SYNTR_1857</name>
</gene>
<dbReference type="InterPro" id="IPR058624">
    <property type="entry name" value="MdtA-like_HH"/>
</dbReference>
<name>A0A6I6DMG4_9FIRM</name>
<evidence type="ECO:0000256" key="1">
    <source>
        <dbReference type="ARBA" id="ARBA00009477"/>
    </source>
</evidence>
<evidence type="ECO:0000259" key="3">
    <source>
        <dbReference type="Pfam" id="PF25876"/>
    </source>
</evidence>
<accession>A0A6I6DMG4</accession>
<evidence type="ECO:0000313" key="7">
    <source>
        <dbReference type="EMBL" id="QGU00451.1"/>
    </source>
</evidence>
<dbReference type="Gene3D" id="2.40.50.100">
    <property type="match status" value="1"/>
</dbReference>
<dbReference type="PANTHER" id="PTHR30469">
    <property type="entry name" value="MULTIDRUG RESISTANCE PROTEIN MDTA"/>
    <property type="match status" value="1"/>
</dbReference>
<evidence type="ECO:0000259" key="6">
    <source>
        <dbReference type="Pfam" id="PF25989"/>
    </source>
</evidence>
<reference evidence="8" key="1">
    <citation type="journal article" date="2019" name="Microbiology">
        <title>Complete Genome Sequence of an Uncultured Bacterium of the Candidate Phylum Bipolaricaulota.</title>
        <authorList>
            <person name="Kadnikov V.V."/>
            <person name="Mardanov A.V."/>
            <person name="Beletsky A.V."/>
            <person name="Frank Y.A."/>
            <person name="Karnachuk O.V."/>
            <person name="Ravin N.V."/>
        </authorList>
    </citation>
    <scope>NUCLEOTIDE SEQUENCE [LARGE SCALE GENOMIC DNA]</scope>
</reference>
<dbReference type="Gene3D" id="2.40.30.170">
    <property type="match status" value="1"/>
</dbReference>
<feature type="domain" description="Multidrug resistance protein MdtA-like alpha-helical hairpin" evidence="3">
    <location>
        <begin position="111"/>
        <end position="184"/>
    </location>
</feature>
<keyword evidence="8" id="KW-1185">Reference proteome</keyword>
<dbReference type="Gene3D" id="1.10.287.470">
    <property type="entry name" value="Helix hairpin bin"/>
    <property type="match status" value="1"/>
</dbReference>
<dbReference type="InterPro" id="IPR058637">
    <property type="entry name" value="YknX-like_C"/>
</dbReference>
<dbReference type="Proteomes" id="UP000426444">
    <property type="component" value="Chromosome"/>
</dbReference>
<feature type="domain" description="YknX-like C-terminal permuted SH3-like" evidence="6">
    <location>
        <begin position="303"/>
        <end position="369"/>
    </location>
</feature>
<dbReference type="SUPFAM" id="SSF111369">
    <property type="entry name" value="HlyD-like secretion proteins"/>
    <property type="match status" value="1"/>
</dbReference>
<feature type="domain" description="Multidrug resistance protein MdtA-like barrel-sandwich hybrid" evidence="4">
    <location>
        <begin position="64"/>
        <end position="216"/>
    </location>
</feature>
<proteinExistence type="inferred from homology"/>
<keyword evidence="2" id="KW-0175">Coiled coil</keyword>
<feature type="domain" description="CusB-like beta-barrel" evidence="5">
    <location>
        <begin position="223"/>
        <end position="296"/>
    </location>
</feature>
<organism evidence="7 8">
    <name type="scientific">Candidatus Syntrophocurvum alkaliphilum</name>
    <dbReference type="NCBI Taxonomy" id="2293317"/>
    <lineage>
        <taxon>Bacteria</taxon>
        <taxon>Bacillati</taxon>
        <taxon>Bacillota</taxon>
        <taxon>Clostridia</taxon>
        <taxon>Eubacteriales</taxon>
        <taxon>Syntrophomonadaceae</taxon>
        <taxon>Candidatus Syntrophocurvum</taxon>
    </lineage>
</organism>
<feature type="coiled-coil region" evidence="2">
    <location>
        <begin position="104"/>
        <end position="138"/>
    </location>
</feature>
<evidence type="ECO:0000259" key="5">
    <source>
        <dbReference type="Pfam" id="PF25954"/>
    </source>
</evidence>
<dbReference type="NCBIfam" id="TIGR01730">
    <property type="entry name" value="RND_mfp"/>
    <property type="match status" value="1"/>
</dbReference>
<comment type="similarity">
    <text evidence="1">Belongs to the membrane fusion protein (MFP) (TC 8.A.1) family.</text>
</comment>
<dbReference type="OrthoDB" id="9810430at2"/>
<dbReference type="InterPro" id="IPR006143">
    <property type="entry name" value="RND_pump_MFP"/>
</dbReference>
<dbReference type="Pfam" id="PF25876">
    <property type="entry name" value="HH_MFP_RND"/>
    <property type="match status" value="1"/>
</dbReference>
<dbReference type="KEGG" id="salq:SYNTR_1857"/>
<evidence type="ECO:0000259" key="4">
    <source>
        <dbReference type="Pfam" id="PF25917"/>
    </source>
</evidence>
<dbReference type="GO" id="GO:0015562">
    <property type="term" value="F:efflux transmembrane transporter activity"/>
    <property type="evidence" value="ECO:0007669"/>
    <property type="project" value="TreeGrafter"/>
</dbReference>
<sequence>MNRLKTPVYLMLCLLLILSLFISGCGQDEEVIQESELTVTIANAEKRDIARSMSYTGAVRGQNEVYIMPKVPARVTNVHVQPGDHVVNGQKLLTLDSSDFDAAIKQAEAGLASAKANKRQSEIALEAAKKNYERMQRLHEEGAISDQQLEMARDEHESLDSGSIDAAVAQAEAALMEANNQLENTIITSPINGVVGNISLSLGDTANPNEPAAIVTETSHLEVEVLVGENEISHIQKDSEVDVYIRAAREEPFTGTITSVASAADPMKQSYPVKVSLQNEDNLIKSGMFAQLRINTISADDVLCVPRNAVIPRGGQQVVFIVDEENRARQIEVETGVESSQWIEVLNGMEEGQKVITRGNTLVSDGSLVRGVTGGVR</sequence>
<dbReference type="InterPro" id="IPR058792">
    <property type="entry name" value="Beta-barrel_RND_2"/>
</dbReference>
<evidence type="ECO:0000313" key="8">
    <source>
        <dbReference type="Proteomes" id="UP000426444"/>
    </source>
</evidence>
<protein>
    <submittedName>
        <fullName evidence="7">Uncharacterized protein</fullName>
    </submittedName>
</protein>
<dbReference type="GO" id="GO:1990281">
    <property type="term" value="C:efflux pump complex"/>
    <property type="evidence" value="ECO:0007669"/>
    <property type="project" value="TreeGrafter"/>
</dbReference>
<dbReference type="PANTHER" id="PTHR30469:SF15">
    <property type="entry name" value="HLYD FAMILY OF SECRETION PROTEINS"/>
    <property type="match status" value="1"/>
</dbReference>
<dbReference type="Gene3D" id="2.40.420.20">
    <property type="match status" value="1"/>
</dbReference>
<dbReference type="InterPro" id="IPR058625">
    <property type="entry name" value="MdtA-like_BSH"/>
</dbReference>
<dbReference type="EMBL" id="CP046457">
    <property type="protein sequence ID" value="QGU00451.1"/>
    <property type="molecule type" value="Genomic_DNA"/>
</dbReference>
<dbReference type="PROSITE" id="PS51257">
    <property type="entry name" value="PROKAR_LIPOPROTEIN"/>
    <property type="match status" value="1"/>
</dbReference>
<dbReference type="Pfam" id="PF25989">
    <property type="entry name" value="YknX_C"/>
    <property type="match status" value="1"/>
</dbReference>
<dbReference type="AlphaFoldDB" id="A0A6I6DMG4"/>
<evidence type="ECO:0000256" key="2">
    <source>
        <dbReference type="SAM" id="Coils"/>
    </source>
</evidence>
<dbReference type="Pfam" id="PF25954">
    <property type="entry name" value="Beta-barrel_RND_2"/>
    <property type="match status" value="1"/>
</dbReference>
<dbReference type="Pfam" id="PF25917">
    <property type="entry name" value="BSH_RND"/>
    <property type="match status" value="1"/>
</dbReference>
<dbReference type="RefSeq" id="WP_156204231.1">
    <property type="nucleotide sequence ID" value="NZ_CP046457.1"/>
</dbReference>